<proteinExistence type="inferred from homology"/>
<comment type="caution">
    <text evidence="5">The sequence shown here is derived from an EMBL/GenBank/DDBJ whole genome shotgun (WGS) entry which is preliminary data.</text>
</comment>
<evidence type="ECO:0000256" key="3">
    <source>
        <dbReference type="SAM" id="Phobius"/>
    </source>
</evidence>
<dbReference type="PANTHER" id="PTHR16255">
    <property type="entry name" value="REQUIRED FOR MEIOTIC NUCLEAR DIVISION PROTEIN 1 HOMOLOG"/>
    <property type="match status" value="1"/>
</dbReference>
<feature type="compositionally biased region" description="Basic and acidic residues" evidence="2">
    <location>
        <begin position="134"/>
        <end position="145"/>
    </location>
</feature>
<gene>
    <name evidence="5" type="ORF">WICMUC_000983</name>
</gene>
<accession>A0A9P8PVZ7</accession>
<feature type="region of interest" description="Disordered" evidence="2">
    <location>
        <begin position="1"/>
        <end position="28"/>
    </location>
</feature>
<feature type="region of interest" description="Disordered" evidence="2">
    <location>
        <begin position="235"/>
        <end position="265"/>
    </location>
</feature>
<keyword evidence="6" id="KW-1185">Reference proteome</keyword>
<dbReference type="InterPro" id="IPR051624">
    <property type="entry name" value="RMD1/Sad1-interacting"/>
</dbReference>
<dbReference type="PANTHER" id="PTHR16255:SF4">
    <property type="entry name" value="SPORULATION PROTEIN RMD8"/>
    <property type="match status" value="1"/>
</dbReference>
<evidence type="ECO:0000313" key="6">
    <source>
        <dbReference type="Proteomes" id="UP000769528"/>
    </source>
</evidence>
<dbReference type="Pfam" id="PF02582">
    <property type="entry name" value="DUF155"/>
    <property type="match status" value="1"/>
</dbReference>
<evidence type="ECO:0000256" key="1">
    <source>
        <dbReference type="ARBA" id="ARBA00008306"/>
    </source>
</evidence>
<feature type="compositionally biased region" description="Polar residues" evidence="2">
    <location>
        <begin position="13"/>
        <end position="25"/>
    </location>
</feature>
<keyword evidence="3" id="KW-1133">Transmembrane helix</keyword>
<evidence type="ECO:0000313" key="5">
    <source>
        <dbReference type="EMBL" id="KAH3679438.1"/>
    </source>
</evidence>
<reference evidence="5" key="2">
    <citation type="submission" date="2021-01" db="EMBL/GenBank/DDBJ databases">
        <authorList>
            <person name="Schikora-Tamarit M.A."/>
        </authorList>
    </citation>
    <scope>NUCLEOTIDE SEQUENCE</scope>
    <source>
        <strain evidence="5">CBS6341</strain>
    </source>
</reference>
<sequence length="533" mass="61378">MSQRLTAKRSPSILVTDSRNPNQKSAPFAGAALNNSLRSNGTRMTKKRSNGKFSEISMSNILSDVSDIPSGRREERLSSSSVSLNSRERRLYTKPFQALPSRTSKTSQKLVLIPDEDLDFRDRTGQLRSQSSRSKAERMSKENRGRKLSRVTAYLVSEGFDLTQTSHFLEDTHEISPRIYDETLYCPYCLPLLPGRDGFRIRSNLSARNAKGKTFIESLIDSSERRDHHYEYYSGVETPEDANNNYEIDKPQHDEEGTSGPFDPSEPQYFAETVPENIPSSKVLEMSKHHAEMFIFSYGVVVFWNFTEIQEKNILADIAFARHAMRKKDLVIRPLDENDIETEQFHFEYDVETERPRIFNDMITLRSGDHLIKLTMSHAIAQSTKLSRFESRISPILYSVSKLPKRLALTGKLGLKRAQLIKKSGKLFKLRVDVNLSSSVLDTPEFFWSFEPSLHPLYTATREYLEIDQRVEVLNDRCKVFLEFIDIVADSIAEKNMTRITYMIITVFFLSLVVSSLEIFVRYMIIDKRKHVN</sequence>
<reference evidence="5" key="1">
    <citation type="journal article" date="2021" name="Open Biol.">
        <title>Shared evolutionary footprints suggest mitochondrial oxidative damage underlies multiple complex I losses in fungi.</title>
        <authorList>
            <person name="Schikora-Tamarit M.A."/>
            <person name="Marcet-Houben M."/>
            <person name="Nosek J."/>
            <person name="Gabaldon T."/>
        </authorList>
    </citation>
    <scope>NUCLEOTIDE SEQUENCE</scope>
    <source>
        <strain evidence="5">CBS6341</strain>
    </source>
</reference>
<dbReference type="GO" id="GO:0005739">
    <property type="term" value="C:mitochondrion"/>
    <property type="evidence" value="ECO:0007669"/>
    <property type="project" value="UniProtKB-ARBA"/>
</dbReference>
<evidence type="ECO:0000259" key="4">
    <source>
        <dbReference type="Pfam" id="PF02582"/>
    </source>
</evidence>
<organism evidence="5 6">
    <name type="scientific">Wickerhamomyces mucosus</name>
    <dbReference type="NCBI Taxonomy" id="1378264"/>
    <lineage>
        <taxon>Eukaryota</taxon>
        <taxon>Fungi</taxon>
        <taxon>Dikarya</taxon>
        <taxon>Ascomycota</taxon>
        <taxon>Saccharomycotina</taxon>
        <taxon>Saccharomycetes</taxon>
        <taxon>Phaffomycetales</taxon>
        <taxon>Wickerhamomycetaceae</taxon>
        <taxon>Wickerhamomyces</taxon>
    </lineage>
</organism>
<feature type="region of interest" description="Disordered" evidence="2">
    <location>
        <begin position="122"/>
        <end position="145"/>
    </location>
</feature>
<feature type="domain" description="DUF155" evidence="4">
    <location>
        <begin position="293"/>
        <end position="475"/>
    </location>
</feature>
<evidence type="ECO:0000256" key="2">
    <source>
        <dbReference type="SAM" id="MobiDB-lite"/>
    </source>
</evidence>
<dbReference type="EMBL" id="JAEUBF010000310">
    <property type="protein sequence ID" value="KAH3679438.1"/>
    <property type="molecule type" value="Genomic_DNA"/>
</dbReference>
<keyword evidence="3" id="KW-0812">Transmembrane</keyword>
<feature type="region of interest" description="Disordered" evidence="2">
    <location>
        <begin position="65"/>
        <end position="84"/>
    </location>
</feature>
<dbReference type="AlphaFoldDB" id="A0A9P8PVZ7"/>
<keyword evidence="3" id="KW-0472">Membrane</keyword>
<dbReference type="OrthoDB" id="18302at2759"/>
<dbReference type="Proteomes" id="UP000769528">
    <property type="component" value="Unassembled WGS sequence"/>
</dbReference>
<protein>
    <recommendedName>
        <fullName evidence="4">DUF155 domain-containing protein</fullName>
    </recommendedName>
</protein>
<feature type="transmembrane region" description="Helical" evidence="3">
    <location>
        <begin position="500"/>
        <end position="521"/>
    </location>
</feature>
<dbReference type="InterPro" id="IPR003734">
    <property type="entry name" value="DUF155"/>
</dbReference>
<name>A0A9P8PVZ7_9ASCO</name>
<comment type="similarity">
    <text evidence="1">Belongs to the RMD1/sif2 family.</text>
</comment>
<feature type="compositionally biased region" description="Basic and acidic residues" evidence="2">
    <location>
        <begin position="247"/>
        <end position="256"/>
    </location>
</feature>